<feature type="domain" description="Tr-type G" evidence="9">
    <location>
        <begin position="6"/>
        <end position="286"/>
    </location>
</feature>
<feature type="region of interest" description="Disordered" evidence="8">
    <location>
        <begin position="286"/>
        <end position="315"/>
    </location>
</feature>
<dbReference type="SUPFAM" id="SSF54211">
    <property type="entry name" value="Ribosomal protein S5 domain 2-like"/>
    <property type="match status" value="1"/>
</dbReference>
<evidence type="ECO:0000256" key="6">
    <source>
        <dbReference type="ARBA" id="ARBA00024731"/>
    </source>
</evidence>
<dbReference type="InterPro" id="IPR009022">
    <property type="entry name" value="EFG_III"/>
</dbReference>
<dbReference type="Proteomes" id="UP000318704">
    <property type="component" value="Chromosome"/>
</dbReference>
<name>A0A517VPY9_9PLAN</name>
<dbReference type="GO" id="GO:0003924">
    <property type="term" value="F:GTPase activity"/>
    <property type="evidence" value="ECO:0007669"/>
    <property type="project" value="InterPro"/>
</dbReference>
<dbReference type="InterPro" id="IPR004540">
    <property type="entry name" value="Transl_elong_EFG/EF2"/>
</dbReference>
<dbReference type="Pfam" id="PF00679">
    <property type="entry name" value="EFG_C"/>
    <property type="match status" value="1"/>
</dbReference>
<dbReference type="CDD" id="cd01886">
    <property type="entry name" value="EF-G"/>
    <property type="match status" value="1"/>
</dbReference>
<dbReference type="InterPro" id="IPR004161">
    <property type="entry name" value="EFTu-like_2"/>
</dbReference>
<evidence type="ECO:0000256" key="2">
    <source>
        <dbReference type="ARBA" id="ARBA00022741"/>
    </source>
</evidence>
<dbReference type="InterPro" id="IPR035649">
    <property type="entry name" value="EFG_V"/>
</dbReference>
<dbReference type="AlphaFoldDB" id="A0A517VPY9"/>
<dbReference type="CDD" id="cd16262">
    <property type="entry name" value="EFG_III"/>
    <property type="match status" value="1"/>
</dbReference>
<dbReference type="SUPFAM" id="SSF54980">
    <property type="entry name" value="EF-G C-terminal domain-like"/>
    <property type="match status" value="2"/>
</dbReference>
<dbReference type="Pfam" id="PF14492">
    <property type="entry name" value="EFG_III"/>
    <property type="match status" value="1"/>
</dbReference>
<evidence type="ECO:0000256" key="8">
    <source>
        <dbReference type="SAM" id="MobiDB-lite"/>
    </source>
</evidence>
<evidence type="ECO:0000259" key="9">
    <source>
        <dbReference type="PROSITE" id="PS51722"/>
    </source>
</evidence>
<dbReference type="PROSITE" id="PS00301">
    <property type="entry name" value="G_TR_1"/>
    <property type="match status" value="1"/>
</dbReference>
<gene>
    <name evidence="10" type="primary">fusA_1</name>
    <name evidence="10" type="ORF">V144x_05210</name>
</gene>
<dbReference type="EMBL" id="CP037920">
    <property type="protein sequence ID" value="QDT95087.1"/>
    <property type="molecule type" value="Genomic_DNA"/>
</dbReference>
<dbReference type="InterPro" id="IPR035647">
    <property type="entry name" value="EFG_III/V"/>
</dbReference>
<keyword evidence="4" id="KW-0648">Protein biosynthesis</keyword>
<dbReference type="Gene3D" id="3.30.70.870">
    <property type="entry name" value="Elongation Factor G (Translational Gtpase), domain 3"/>
    <property type="match status" value="1"/>
</dbReference>
<keyword evidence="5" id="KW-0342">GTP-binding</keyword>
<reference evidence="10 11" key="1">
    <citation type="submission" date="2019-03" db="EMBL/GenBank/DDBJ databases">
        <title>Deep-cultivation of Planctomycetes and their phenomic and genomic characterization uncovers novel biology.</title>
        <authorList>
            <person name="Wiegand S."/>
            <person name="Jogler M."/>
            <person name="Boedeker C."/>
            <person name="Pinto D."/>
            <person name="Vollmers J."/>
            <person name="Rivas-Marin E."/>
            <person name="Kohn T."/>
            <person name="Peeters S.H."/>
            <person name="Heuer A."/>
            <person name="Rast P."/>
            <person name="Oberbeckmann S."/>
            <person name="Bunk B."/>
            <person name="Jeske O."/>
            <person name="Meyerdierks A."/>
            <person name="Storesund J.E."/>
            <person name="Kallscheuer N."/>
            <person name="Luecker S."/>
            <person name="Lage O.M."/>
            <person name="Pohl T."/>
            <person name="Merkel B.J."/>
            <person name="Hornburger P."/>
            <person name="Mueller R.-W."/>
            <person name="Bruemmer F."/>
            <person name="Labrenz M."/>
            <person name="Spormann A.M."/>
            <person name="Op den Camp H."/>
            <person name="Overmann J."/>
            <person name="Amann R."/>
            <person name="Jetten M.S.M."/>
            <person name="Mascher T."/>
            <person name="Medema M.H."/>
            <person name="Devos D.P."/>
            <person name="Kaster A.-K."/>
            <person name="Ovreas L."/>
            <person name="Rohde M."/>
            <person name="Galperin M.Y."/>
            <person name="Jogler C."/>
        </authorList>
    </citation>
    <scope>NUCLEOTIDE SEQUENCE [LARGE SCALE GENOMIC DNA]</scope>
    <source>
        <strain evidence="10 11">V144</strain>
    </source>
</reference>
<keyword evidence="3 10" id="KW-0251">Elongation factor</keyword>
<dbReference type="InterPro" id="IPR009000">
    <property type="entry name" value="Transl_B-barrel_sf"/>
</dbReference>
<dbReference type="KEGG" id="gaw:V144x_05210"/>
<dbReference type="SMART" id="SM00838">
    <property type="entry name" value="EFG_C"/>
    <property type="match status" value="1"/>
</dbReference>
<evidence type="ECO:0000256" key="7">
    <source>
        <dbReference type="NCBIfam" id="TIGR00484"/>
    </source>
</evidence>
<proteinExistence type="inferred from homology"/>
<dbReference type="SMART" id="SM00889">
    <property type="entry name" value="EFG_IV"/>
    <property type="match status" value="1"/>
</dbReference>
<dbReference type="SUPFAM" id="SSF52540">
    <property type="entry name" value="P-loop containing nucleoside triphosphate hydrolases"/>
    <property type="match status" value="1"/>
</dbReference>
<comment type="similarity">
    <text evidence="1">Belongs to the TRAFAC class translation factor GTPase superfamily. Classic translation factor GTPase family. EF-G/EF-2 subfamily.</text>
</comment>
<dbReference type="GO" id="GO:0032790">
    <property type="term" value="P:ribosome disassembly"/>
    <property type="evidence" value="ECO:0007669"/>
    <property type="project" value="TreeGrafter"/>
</dbReference>
<evidence type="ECO:0000256" key="3">
    <source>
        <dbReference type="ARBA" id="ARBA00022768"/>
    </source>
</evidence>
<sequence length="699" mass="77249">MSASTEKIRNIGIIAHIDAGKTTTSERILFYTGSSHRMGNVDEGTTITDFDEEEAKRGITIYSAAISCQWKDYSINIIDTPGHVDFTAEVERSLRVLDGAVVVFSAMEGVEAQSETVWRQADKYNVPRICFINKMDRIGASFERTFQEIEKRLGAKPVAMQIPIGEGSTSADDSFQGIIDLIKMQALYYDADSKGSQFEAKEIPESYLERAQEWRGKLLESVAELDDEILEQYYETEEIAEADILRLLRIAALKGDLQPTYCGSSLNYIGVQPVLDAVGNYLPSPLDRPPVKGINPQPKKRGGKAGESESRGPSVDEPMCGLVFKIQADKHGDLCFMRVYSGQLKSGSRLLNARTGKKELISQLWRVHADSREKVETDCIDAGDIAGVIGPKEAVTGDTLCDIRHPILLESISFPETVISMAVEPESSADRKKLEETLQKLARQDPTFKATPNEETGQTIVSGMGELHLEVLRNRMQKEFNLSIRVHKPRVSYRETVSKAVEKVVEFSRPSAGGNLYFKVKLRLEPFKGDSSVSIISNLKPGELDPAFEKTMLETLKMGLEGGGQVGFPLLNVQFVIIDAQTREGETTDVAVEAAVSEALHGCIMDAQIQLLEPIMKMEVVTPDEFRGNIQADLSARNAAVLNTEWRSDLCVMEVEAPLSQLFGYSTQIRSLSQGRASFSMEPLKYAPAPPSVLKEMIG</sequence>
<dbReference type="SUPFAM" id="SSF50447">
    <property type="entry name" value="Translation proteins"/>
    <property type="match status" value="1"/>
</dbReference>
<dbReference type="Pfam" id="PF00009">
    <property type="entry name" value="GTP_EFTU"/>
    <property type="match status" value="1"/>
</dbReference>
<dbReference type="PROSITE" id="PS51722">
    <property type="entry name" value="G_TR_2"/>
    <property type="match status" value="1"/>
</dbReference>
<organism evidence="10 11">
    <name type="scientific">Gimesia aquarii</name>
    <dbReference type="NCBI Taxonomy" id="2527964"/>
    <lineage>
        <taxon>Bacteria</taxon>
        <taxon>Pseudomonadati</taxon>
        <taxon>Planctomycetota</taxon>
        <taxon>Planctomycetia</taxon>
        <taxon>Planctomycetales</taxon>
        <taxon>Planctomycetaceae</taxon>
        <taxon>Gimesia</taxon>
    </lineage>
</organism>
<dbReference type="InterPro" id="IPR020568">
    <property type="entry name" value="Ribosomal_Su5_D2-typ_SF"/>
</dbReference>
<dbReference type="NCBIfam" id="TIGR00231">
    <property type="entry name" value="small_GTP"/>
    <property type="match status" value="1"/>
</dbReference>
<dbReference type="Gene3D" id="2.40.30.10">
    <property type="entry name" value="Translation factors"/>
    <property type="match status" value="1"/>
</dbReference>
<dbReference type="RefSeq" id="WP_144980917.1">
    <property type="nucleotide sequence ID" value="NZ_CP037920.1"/>
</dbReference>
<dbReference type="InterPro" id="IPR005517">
    <property type="entry name" value="Transl_elong_EFG/EF2_IV"/>
</dbReference>
<dbReference type="PRINTS" id="PR00315">
    <property type="entry name" value="ELONGATNFCT"/>
</dbReference>
<dbReference type="Gene3D" id="3.30.230.10">
    <property type="match status" value="1"/>
</dbReference>
<dbReference type="FunFam" id="3.30.70.870:FF:000001">
    <property type="entry name" value="Elongation factor G"/>
    <property type="match status" value="1"/>
</dbReference>
<dbReference type="InterPro" id="IPR014721">
    <property type="entry name" value="Ribsml_uS5_D2-typ_fold_subgr"/>
</dbReference>
<dbReference type="FunFam" id="3.40.50.300:FF:000029">
    <property type="entry name" value="Elongation factor G"/>
    <property type="match status" value="1"/>
</dbReference>
<dbReference type="GO" id="GO:0003746">
    <property type="term" value="F:translation elongation factor activity"/>
    <property type="evidence" value="ECO:0007669"/>
    <property type="project" value="UniProtKB-UniRule"/>
</dbReference>
<dbReference type="InterPro" id="IPR031157">
    <property type="entry name" value="G_TR_CS"/>
</dbReference>
<dbReference type="CDD" id="cd04088">
    <property type="entry name" value="EFG_mtEFG_II"/>
    <property type="match status" value="1"/>
</dbReference>
<dbReference type="FunFam" id="3.30.70.240:FF:000001">
    <property type="entry name" value="Elongation factor G"/>
    <property type="match status" value="1"/>
</dbReference>
<dbReference type="InterPro" id="IPR027417">
    <property type="entry name" value="P-loop_NTPase"/>
</dbReference>
<dbReference type="PANTHER" id="PTHR43261:SF1">
    <property type="entry name" value="RIBOSOME-RELEASING FACTOR 2, MITOCHONDRIAL"/>
    <property type="match status" value="1"/>
</dbReference>
<comment type="function">
    <text evidence="6">Catalyzes the GTP-dependent ribosomal translocation step during translation elongation. During this step, the ribosome changes from the pre-translocational (PRE) to the post-translocational (POST) state as the newly formed A-site-bound peptidyl-tRNA and P-site-bound deacylated tRNA move to the P and E sites, respectively. Catalyzes the coordinated movement of the two tRNA molecules, the mRNA and conformational changes in the ribosome.</text>
</comment>
<dbReference type="InterPro" id="IPR000640">
    <property type="entry name" value="EFG_V-like"/>
</dbReference>
<evidence type="ECO:0000313" key="11">
    <source>
        <dbReference type="Proteomes" id="UP000318704"/>
    </source>
</evidence>
<dbReference type="Pfam" id="PF03764">
    <property type="entry name" value="EFG_IV"/>
    <property type="match status" value="1"/>
</dbReference>
<evidence type="ECO:0000256" key="1">
    <source>
        <dbReference type="ARBA" id="ARBA00005870"/>
    </source>
</evidence>
<dbReference type="NCBIfam" id="TIGR00484">
    <property type="entry name" value="EF-G"/>
    <property type="match status" value="1"/>
</dbReference>
<protein>
    <recommendedName>
        <fullName evidence="7">Elongation factor G</fullName>
    </recommendedName>
</protein>
<dbReference type="Pfam" id="PF03144">
    <property type="entry name" value="GTP_EFTU_D2"/>
    <property type="match status" value="1"/>
</dbReference>
<evidence type="ECO:0000313" key="10">
    <source>
        <dbReference type="EMBL" id="QDT95087.1"/>
    </source>
</evidence>
<dbReference type="PANTHER" id="PTHR43261">
    <property type="entry name" value="TRANSLATION ELONGATION FACTOR G-RELATED"/>
    <property type="match status" value="1"/>
</dbReference>
<dbReference type="InterPro" id="IPR000795">
    <property type="entry name" value="T_Tr_GTP-bd_dom"/>
</dbReference>
<dbReference type="InterPro" id="IPR005225">
    <property type="entry name" value="Small_GTP-bd"/>
</dbReference>
<evidence type="ECO:0000256" key="4">
    <source>
        <dbReference type="ARBA" id="ARBA00022917"/>
    </source>
</evidence>
<dbReference type="NCBIfam" id="NF009381">
    <property type="entry name" value="PRK12740.1-5"/>
    <property type="match status" value="1"/>
</dbReference>
<dbReference type="InterPro" id="IPR041095">
    <property type="entry name" value="EFG_II"/>
</dbReference>
<dbReference type="Gene3D" id="3.40.50.300">
    <property type="entry name" value="P-loop containing nucleotide triphosphate hydrolases"/>
    <property type="match status" value="1"/>
</dbReference>
<dbReference type="GO" id="GO:0005525">
    <property type="term" value="F:GTP binding"/>
    <property type="evidence" value="ECO:0007669"/>
    <property type="project" value="UniProtKB-UniRule"/>
</dbReference>
<dbReference type="CDD" id="cd03713">
    <property type="entry name" value="EFG_mtEFG_C"/>
    <property type="match status" value="1"/>
</dbReference>
<keyword evidence="2" id="KW-0547">Nucleotide-binding</keyword>
<dbReference type="Gene3D" id="3.30.70.240">
    <property type="match status" value="1"/>
</dbReference>
<evidence type="ECO:0000256" key="5">
    <source>
        <dbReference type="ARBA" id="ARBA00023134"/>
    </source>
</evidence>
<accession>A0A517VPY9</accession>